<keyword evidence="4" id="KW-0464">Manganese</keyword>
<evidence type="ECO:0000256" key="2">
    <source>
        <dbReference type="ARBA" id="ARBA00022723"/>
    </source>
</evidence>
<protein>
    <submittedName>
        <fullName evidence="6">Agmatinase</fullName>
        <ecNumber evidence="6">3.5.3.11</ecNumber>
    </submittedName>
</protein>
<feature type="binding site" evidence="4">
    <location>
        <position position="148"/>
    </location>
    <ligand>
        <name>Mn(2+)</name>
        <dbReference type="ChEBI" id="CHEBI:29035"/>
        <label>1</label>
    </ligand>
</feature>
<sequence>MKYVPINSLEIPRFAEVKTFMRLPNVKTVEDIDYAVIGIPFDTAATYRTGARFGPSAIREISSLIKPYNVPQDVDVTEWLSGVDYGDIPVVPGYIEDTYTRIEAGLDPIVAAGVIPICLGGDHSITLGELRAAAKVHGPLALVHFDSHFDTIDSYFGNKYNHGTVFKRALEEGLLDVEHSVQVGMRGTFYSPEDLKGSRELGFHVITAFEMRKLGLQEVTRQIIERVGKTKAFFTFDIDFVDPAFAPGTGTIEVGGFTSYETLDMIRELRDIDFVGYDLVEVLPSFDPTQITAFLGSNIVFEFISIIAYQKKMRQGSQIK</sequence>
<dbReference type="CDD" id="cd11592">
    <property type="entry name" value="Agmatinase_PAH"/>
    <property type="match status" value="1"/>
</dbReference>
<dbReference type="NCBIfam" id="TIGR01230">
    <property type="entry name" value="agmatinase"/>
    <property type="match status" value="1"/>
</dbReference>
<dbReference type="PRINTS" id="PR00116">
    <property type="entry name" value="ARGINASE"/>
</dbReference>
<dbReference type="InterPro" id="IPR020855">
    <property type="entry name" value="Ureohydrolase_Mn_BS"/>
</dbReference>
<feature type="binding site" evidence="4">
    <location>
        <position position="237"/>
    </location>
    <ligand>
        <name>Mn(2+)</name>
        <dbReference type="ChEBI" id="CHEBI:29035"/>
        <label>1</label>
    </ligand>
</feature>
<dbReference type="EMBL" id="JAGSND010000014">
    <property type="protein sequence ID" value="MBR0599555.1"/>
    <property type="molecule type" value="Genomic_DNA"/>
</dbReference>
<dbReference type="PIRSF" id="PIRSF036979">
    <property type="entry name" value="Arginase"/>
    <property type="match status" value="1"/>
</dbReference>
<evidence type="ECO:0000256" key="4">
    <source>
        <dbReference type="PIRSR" id="PIRSR036979-1"/>
    </source>
</evidence>
<evidence type="ECO:0000313" key="6">
    <source>
        <dbReference type="EMBL" id="MBR0599555.1"/>
    </source>
</evidence>
<dbReference type="SUPFAM" id="SSF52768">
    <property type="entry name" value="Arginase/deacetylase"/>
    <property type="match status" value="1"/>
</dbReference>
<feature type="binding site" evidence="4">
    <location>
        <position position="146"/>
    </location>
    <ligand>
        <name>Mn(2+)</name>
        <dbReference type="ChEBI" id="CHEBI:29035"/>
        <label>1</label>
    </ligand>
</feature>
<dbReference type="RefSeq" id="WP_227019689.1">
    <property type="nucleotide sequence ID" value="NZ_JAGSND010000014.1"/>
</dbReference>
<comment type="cofactor">
    <cofactor evidence="4">
        <name>Mn(2+)</name>
        <dbReference type="ChEBI" id="CHEBI:29035"/>
    </cofactor>
    <text evidence="4">Binds 2 manganese ions per subunit.</text>
</comment>
<gene>
    <name evidence="6" type="primary">speB</name>
    <name evidence="6" type="ORF">KCX82_16845</name>
</gene>
<dbReference type="Gene3D" id="3.40.800.10">
    <property type="entry name" value="Ureohydrolase domain"/>
    <property type="match status" value="1"/>
</dbReference>
<proteinExistence type="inferred from homology"/>
<dbReference type="Proteomes" id="UP000675664">
    <property type="component" value="Unassembled WGS sequence"/>
</dbReference>
<evidence type="ECO:0000256" key="5">
    <source>
        <dbReference type="RuleBase" id="RU003684"/>
    </source>
</evidence>
<feature type="binding site" evidence="4">
    <location>
        <position position="239"/>
    </location>
    <ligand>
        <name>Mn(2+)</name>
        <dbReference type="ChEBI" id="CHEBI:29035"/>
        <label>1</label>
    </ligand>
</feature>
<comment type="similarity">
    <text evidence="1">Belongs to the arginase family. Agmatinase subfamily.</text>
</comment>
<dbReference type="InterPro" id="IPR023696">
    <property type="entry name" value="Ureohydrolase_dom_sf"/>
</dbReference>
<dbReference type="GO" id="GO:0033389">
    <property type="term" value="P:putrescine biosynthetic process from arginine, via agmatine"/>
    <property type="evidence" value="ECO:0007669"/>
    <property type="project" value="TreeGrafter"/>
</dbReference>
<organism evidence="6 7">
    <name type="scientific">Sinanaerobacter chloroacetimidivorans</name>
    <dbReference type="NCBI Taxonomy" id="2818044"/>
    <lineage>
        <taxon>Bacteria</taxon>
        <taxon>Bacillati</taxon>
        <taxon>Bacillota</taxon>
        <taxon>Clostridia</taxon>
        <taxon>Peptostreptococcales</taxon>
        <taxon>Anaerovoracaceae</taxon>
        <taxon>Sinanaerobacter</taxon>
    </lineage>
</organism>
<dbReference type="InterPro" id="IPR005925">
    <property type="entry name" value="Agmatinase-rel"/>
</dbReference>
<dbReference type="PANTHER" id="PTHR11358:SF26">
    <property type="entry name" value="GUANIDINO ACID HYDROLASE, MITOCHONDRIAL"/>
    <property type="match status" value="1"/>
</dbReference>
<dbReference type="PROSITE" id="PS01053">
    <property type="entry name" value="ARGINASE_1"/>
    <property type="match status" value="1"/>
</dbReference>
<dbReference type="PROSITE" id="PS51409">
    <property type="entry name" value="ARGINASE_2"/>
    <property type="match status" value="1"/>
</dbReference>
<keyword evidence="7" id="KW-1185">Reference proteome</keyword>
<feature type="binding site" evidence="4">
    <location>
        <position position="150"/>
    </location>
    <ligand>
        <name>Mn(2+)</name>
        <dbReference type="ChEBI" id="CHEBI:29035"/>
        <label>1</label>
    </ligand>
</feature>
<dbReference type="InterPro" id="IPR006035">
    <property type="entry name" value="Ureohydrolase"/>
</dbReference>
<accession>A0A8J7W605</accession>
<dbReference type="Pfam" id="PF00491">
    <property type="entry name" value="Arginase"/>
    <property type="match status" value="1"/>
</dbReference>
<keyword evidence="2 4" id="KW-0479">Metal-binding</keyword>
<dbReference type="PANTHER" id="PTHR11358">
    <property type="entry name" value="ARGINASE/AGMATINASE"/>
    <property type="match status" value="1"/>
</dbReference>
<dbReference type="GO" id="GO:0008783">
    <property type="term" value="F:agmatinase activity"/>
    <property type="evidence" value="ECO:0007669"/>
    <property type="project" value="UniProtKB-EC"/>
</dbReference>
<evidence type="ECO:0000256" key="3">
    <source>
        <dbReference type="ARBA" id="ARBA00022801"/>
    </source>
</evidence>
<feature type="binding site" evidence="4">
    <location>
        <position position="123"/>
    </location>
    <ligand>
        <name>Mn(2+)</name>
        <dbReference type="ChEBI" id="CHEBI:29035"/>
        <label>1</label>
    </ligand>
</feature>
<dbReference type="GO" id="GO:0046872">
    <property type="term" value="F:metal ion binding"/>
    <property type="evidence" value="ECO:0007669"/>
    <property type="project" value="UniProtKB-KW"/>
</dbReference>
<keyword evidence="3 5" id="KW-0378">Hydrolase</keyword>
<evidence type="ECO:0000256" key="1">
    <source>
        <dbReference type="ARBA" id="ARBA00009227"/>
    </source>
</evidence>
<dbReference type="EC" id="3.5.3.11" evidence="6"/>
<reference evidence="6" key="2">
    <citation type="submission" date="2021-04" db="EMBL/GenBank/DDBJ databases">
        <authorList>
            <person name="Liu J."/>
        </authorList>
    </citation>
    <scope>NUCLEOTIDE SEQUENCE</scope>
    <source>
        <strain evidence="6">BAD-6</strain>
    </source>
</reference>
<dbReference type="AlphaFoldDB" id="A0A8J7W605"/>
<name>A0A8J7W605_9FIRM</name>
<reference evidence="6" key="1">
    <citation type="submission" date="2021-04" db="EMBL/GenBank/DDBJ databases">
        <title>Sinoanaerobacter chloroacetimidivorans sp. nov., an obligate anaerobic bacterium isolated from anaerobic sludge.</title>
        <authorList>
            <person name="Bao Y."/>
        </authorList>
    </citation>
    <scope>NUCLEOTIDE SEQUENCE</scope>
    <source>
        <strain evidence="6">BAD-6</strain>
    </source>
</reference>
<comment type="caution">
    <text evidence="6">The sequence shown here is derived from an EMBL/GenBank/DDBJ whole genome shotgun (WGS) entry which is preliminary data.</text>
</comment>
<evidence type="ECO:0000313" key="7">
    <source>
        <dbReference type="Proteomes" id="UP000675664"/>
    </source>
</evidence>